<evidence type="ECO:0000313" key="2">
    <source>
        <dbReference type="Proteomes" id="UP001596154"/>
    </source>
</evidence>
<dbReference type="EMBL" id="JBHSNY010000004">
    <property type="protein sequence ID" value="MFC5634735.1"/>
    <property type="molecule type" value="Genomic_DNA"/>
</dbReference>
<keyword evidence="2" id="KW-1185">Reference proteome</keyword>
<dbReference type="Proteomes" id="UP001596154">
    <property type="component" value="Unassembled WGS sequence"/>
</dbReference>
<name>A0ABW0UR78_9ACTN</name>
<protein>
    <recommendedName>
        <fullName evidence="3">Head-to-tail stopper</fullName>
    </recommendedName>
</protein>
<comment type="caution">
    <text evidence="1">The sequence shown here is derived from an EMBL/GenBank/DDBJ whole genome shotgun (WGS) entry which is preliminary data.</text>
</comment>
<evidence type="ECO:0008006" key="3">
    <source>
        <dbReference type="Google" id="ProtNLM"/>
    </source>
</evidence>
<accession>A0ABW0UR78</accession>
<gene>
    <name evidence="1" type="ORF">ACFPZJ_13290</name>
</gene>
<evidence type="ECO:0000313" key="1">
    <source>
        <dbReference type="EMBL" id="MFC5634735.1"/>
    </source>
</evidence>
<proteinExistence type="predicted"/>
<organism evidence="1 2">
    <name type="scientific">Streptomyces bullii</name>
    <dbReference type="NCBI Taxonomy" id="349910"/>
    <lineage>
        <taxon>Bacteria</taxon>
        <taxon>Bacillati</taxon>
        <taxon>Actinomycetota</taxon>
        <taxon>Actinomycetes</taxon>
        <taxon>Kitasatosporales</taxon>
        <taxon>Streptomycetaceae</taxon>
        <taxon>Streptomyces</taxon>
    </lineage>
</organism>
<sequence length="112" mass="12390">MLYLQDIVIVRPAKVEDEYGNEKDDWGDAATRIPVSGVNVQPAGGSTEDTEDRQVTVTGWRLYTPRGMDIDLRETDRVEAWGTTMQVIGKVARWPAPGGGVHHVEADLREVA</sequence>
<dbReference type="RefSeq" id="WP_381020866.1">
    <property type="nucleotide sequence ID" value="NZ_JBHSNY010000004.1"/>
</dbReference>
<reference evidence="2" key="1">
    <citation type="journal article" date="2019" name="Int. J. Syst. Evol. Microbiol.">
        <title>The Global Catalogue of Microorganisms (GCM) 10K type strain sequencing project: providing services to taxonomists for standard genome sequencing and annotation.</title>
        <authorList>
            <consortium name="The Broad Institute Genomics Platform"/>
            <consortium name="The Broad Institute Genome Sequencing Center for Infectious Disease"/>
            <person name="Wu L."/>
            <person name="Ma J."/>
        </authorList>
    </citation>
    <scope>NUCLEOTIDE SEQUENCE [LARGE SCALE GENOMIC DNA]</scope>
    <source>
        <strain evidence="2">CGMCC 4.7248</strain>
    </source>
</reference>